<dbReference type="Pfam" id="PF06580">
    <property type="entry name" value="His_kinase"/>
    <property type="match status" value="1"/>
</dbReference>
<evidence type="ECO:0000256" key="1">
    <source>
        <dbReference type="SAM" id="Phobius"/>
    </source>
</evidence>
<sequence>MKSKAIHIFLARLLLIYGLHLIIKWGDETFHHFFDFTRRGIYFSFFVISLWMLCLYLLDYIKKKWFTPRKKPFAYLLFCIAYGYVFALITNVVYRYTDIRYFGTDWGDIGYFNPMLILGILILFISALSFYEYFQTELTVKENQLLTEKLKKENAIAHYKLLKAQIEPHFLFNSLSVLSSLVHKDADLASDFILKLSRLLRFSIDRNEQMYVFLDEETDFMKDYFFLIRTRFGNSVTLKNDLDIPDRRDVILPPGTLQTLTENAVKHNGYGPENPLNIRLYNDKEFIYVSNNIIPKENPYESTGIGLVNLSRRFHLLCRKDLDFGITGENFTVRLPLISKTTDYAYLDH</sequence>
<keyword evidence="1" id="KW-0812">Transmembrane</keyword>
<feature type="domain" description="Signal transduction histidine kinase internal region" evidence="2">
    <location>
        <begin position="158"/>
        <end position="235"/>
    </location>
</feature>
<protein>
    <recommendedName>
        <fullName evidence="2">Signal transduction histidine kinase internal region domain-containing protein</fullName>
    </recommendedName>
</protein>
<dbReference type="GO" id="GO:0016020">
    <property type="term" value="C:membrane"/>
    <property type="evidence" value="ECO:0007669"/>
    <property type="project" value="InterPro"/>
</dbReference>
<keyword evidence="4" id="KW-1185">Reference proteome</keyword>
<dbReference type="RefSeq" id="WP_123216393.1">
    <property type="nucleotide sequence ID" value="NZ_RJTM01000091.1"/>
</dbReference>
<dbReference type="OrthoDB" id="9809908at2"/>
<evidence type="ECO:0000313" key="3">
    <source>
        <dbReference type="EMBL" id="RNL85137.1"/>
    </source>
</evidence>
<gene>
    <name evidence="3" type="ORF">ED312_12685</name>
</gene>
<dbReference type="Proteomes" id="UP000267469">
    <property type="component" value="Unassembled WGS sequence"/>
</dbReference>
<proteinExistence type="predicted"/>
<feature type="transmembrane region" description="Helical" evidence="1">
    <location>
        <begin position="73"/>
        <end position="94"/>
    </location>
</feature>
<dbReference type="EMBL" id="RJTM01000091">
    <property type="protein sequence ID" value="RNL85137.1"/>
    <property type="molecule type" value="Genomic_DNA"/>
</dbReference>
<dbReference type="PANTHER" id="PTHR34220:SF7">
    <property type="entry name" value="SENSOR HISTIDINE KINASE YPDA"/>
    <property type="match status" value="1"/>
</dbReference>
<dbReference type="InterPro" id="IPR010559">
    <property type="entry name" value="Sig_transdc_His_kin_internal"/>
</dbReference>
<evidence type="ECO:0000313" key="4">
    <source>
        <dbReference type="Proteomes" id="UP000267469"/>
    </source>
</evidence>
<dbReference type="InterPro" id="IPR050640">
    <property type="entry name" value="Bact_2-comp_sensor_kinase"/>
</dbReference>
<feature type="transmembrane region" description="Helical" evidence="1">
    <location>
        <begin position="41"/>
        <end position="61"/>
    </location>
</feature>
<comment type="caution">
    <text evidence="3">The sequence shown here is derived from an EMBL/GenBank/DDBJ whole genome shotgun (WGS) entry which is preliminary data.</text>
</comment>
<dbReference type="PANTHER" id="PTHR34220">
    <property type="entry name" value="SENSOR HISTIDINE KINASE YPDA"/>
    <property type="match status" value="1"/>
</dbReference>
<keyword evidence="1" id="KW-0472">Membrane</keyword>
<dbReference type="GO" id="GO:0000155">
    <property type="term" value="F:phosphorelay sensor kinase activity"/>
    <property type="evidence" value="ECO:0007669"/>
    <property type="project" value="InterPro"/>
</dbReference>
<feature type="transmembrane region" description="Helical" evidence="1">
    <location>
        <begin position="114"/>
        <end position="134"/>
    </location>
</feature>
<accession>A0A3N0EB90</accession>
<keyword evidence="1" id="KW-1133">Transmembrane helix</keyword>
<name>A0A3N0EB90_SINP1</name>
<reference evidence="3 4" key="1">
    <citation type="submission" date="2018-10" db="EMBL/GenBank/DDBJ databases">
        <title>Sinomicrobium pectinilyticum sp. nov., a pectinase-producing bacterium isolated from alkaline and saline soil, and emended description of the genus Sinomicrobium.</title>
        <authorList>
            <person name="Cheng B."/>
            <person name="Li C."/>
            <person name="Lai Q."/>
            <person name="Du M."/>
            <person name="Shao Z."/>
            <person name="Xu P."/>
            <person name="Yang C."/>
        </authorList>
    </citation>
    <scope>NUCLEOTIDE SEQUENCE [LARGE SCALE GENOMIC DNA]</scope>
    <source>
        <strain evidence="3 4">5DNS001</strain>
    </source>
</reference>
<organism evidence="3 4">
    <name type="scientific">Sinomicrobium pectinilyticum</name>
    <dbReference type="NCBI Taxonomy" id="1084421"/>
    <lineage>
        <taxon>Bacteria</taxon>
        <taxon>Pseudomonadati</taxon>
        <taxon>Bacteroidota</taxon>
        <taxon>Flavobacteriia</taxon>
        <taxon>Flavobacteriales</taxon>
        <taxon>Flavobacteriaceae</taxon>
        <taxon>Sinomicrobium</taxon>
    </lineage>
</organism>
<dbReference type="AlphaFoldDB" id="A0A3N0EB90"/>
<evidence type="ECO:0000259" key="2">
    <source>
        <dbReference type="Pfam" id="PF06580"/>
    </source>
</evidence>
<feature type="transmembrane region" description="Helical" evidence="1">
    <location>
        <begin position="7"/>
        <end position="26"/>
    </location>
</feature>